<dbReference type="CDD" id="cd00290">
    <property type="entry name" value="cytochrome_b_C"/>
    <property type="match status" value="1"/>
</dbReference>
<dbReference type="PROSITE" id="PS51003">
    <property type="entry name" value="CYTB_CTER"/>
    <property type="match status" value="1"/>
</dbReference>
<feature type="transmembrane region" description="Helical" evidence="18">
    <location>
        <begin position="144"/>
        <end position="161"/>
    </location>
</feature>
<comment type="function">
    <text evidence="1 18">Component of the ubiquinol-cytochrome c reductase complex (complex III or cytochrome b-c1 complex) that is part of the mitochondrial respiratory chain. The b-c1 complex mediates electron transfer from ubiquinol to cytochrome c. Contributes to the generation of a proton gradient across the mitochondrial membrane that is then used for ATP synthesis.</text>
</comment>
<feature type="transmembrane region" description="Helical" evidence="18">
    <location>
        <begin position="81"/>
        <end position="102"/>
    </location>
</feature>
<evidence type="ECO:0000259" key="20">
    <source>
        <dbReference type="PROSITE" id="PS51002"/>
    </source>
</evidence>
<geneLocation type="mitochondrion" evidence="22"/>
<dbReference type="Gene3D" id="1.20.810.10">
    <property type="entry name" value="Cytochrome Bc1 Complex, Chain C"/>
    <property type="match status" value="1"/>
</dbReference>
<dbReference type="Pfam" id="PF00033">
    <property type="entry name" value="Cytochrome_B"/>
    <property type="match status" value="1"/>
</dbReference>
<dbReference type="SUPFAM" id="SSF81342">
    <property type="entry name" value="Transmembrane di-heme cytochromes"/>
    <property type="match status" value="1"/>
</dbReference>
<evidence type="ECO:0000256" key="12">
    <source>
        <dbReference type="ARBA" id="ARBA00023004"/>
    </source>
</evidence>
<dbReference type="InterPro" id="IPR027387">
    <property type="entry name" value="Cytb/b6-like_sf"/>
</dbReference>
<feature type="domain" description="Cytochrome b/b6 N-terminal region profile" evidence="20">
    <location>
        <begin position="4"/>
        <end position="213"/>
    </location>
</feature>
<evidence type="ECO:0000256" key="10">
    <source>
        <dbReference type="ARBA" id="ARBA00022982"/>
    </source>
</evidence>
<dbReference type="GO" id="GO:0016491">
    <property type="term" value="F:oxidoreductase activity"/>
    <property type="evidence" value="ECO:0007669"/>
    <property type="project" value="UniProtKB-UniRule"/>
</dbReference>
<keyword evidence="19" id="KW-0732">Signal</keyword>
<dbReference type="InterPro" id="IPR030689">
    <property type="entry name" value="Cytochrome_b"/>
</dbReference>
<feature type="chain" id="PRO_5015345472" description="Cytochrome b" evidence="19">
    <location>
        <begin position="22"/>
        <end position="371"/>
    </location>
</feature>
<dbReference type="SUPFAM" id="SSF81648">
    <property type="entry name" value="a domain/subunit of cytochrome bc1 complex (Ubiquinol-cytochrome c reductase)"/>
    <property type="match status" value="1"/>
</dbReference>
<feature type="binding site" evidence="16">
    <location>
        <position position="205"/>
    </location>
    <ligand>
        <name>a ubiquinone</name>
        <dbReference type="ChEBI" id="CHEBI:16389"/>
    </ligand>
</feature>
<feature type="binding site" description="axial binding residue" evidence="17">
    <location>
        <position position="186"/>
    </location>
    <ligand>
        <name>heme b</name>
        <dbReference type="ChEBI" id="CHEBI:60344"/>
        <label>b562</label>
    </ligand>
    <ligandPart>
        <name>Fe</name>
        <dbReference type="ChEBI" id="CHEBI:18248"/>
    </ligandPart>
</feature>
<keyword evidence="14 18" id="KW-0496">Mitochondrion</keyword>
<keyword evidence="4 18" id="KW-0813">Transport</keyword>
<dbReference type="GO" id="GO:0046872">
    <property type="term" value="F:metal ion binding"/>
    <property type="evidence" value="ECO:0007669"/>
    <property type="project" value="UniProtKB-UniRule"/>
</dbReference>
<evidence type="ECO:0000256" key="15">
    <source>
        <dbReference type="ARBA" id="ARBA00023136"/>
    </source>
</evidence>
<dbReference type="InterPro" id="IPR005797">
    <property type="entry name" value="Cyt_b/b6_N"/>
</dbReference>
<comment type="cofactor">
    <cofactor evidence="18">
        <name>heme b</name>
        <dbReference type="ChEBI" id="CHEBI:60344"/>
    </cofactor>
    <text evidence="18">Binds 2 heme groups non-covalently.</text>
</comment>
<keyword evidence="12 17" id="KW-0408">Iron</keyword>
<dbReference type="GO" id="GO:0005743">
    <property type="term" value="C:mitochondrial inner membrane"/>
    <property type="evidence" value="ECO:0007669"/>
    <property type="project" value="UniProtKB-SubCell"/>
</dbReference>
<keyword evidence="10 18" id="KW-0249">Electron transport</keyword>
<comment type="subcellular location">
    <subcellularLocation>
        <location evidence="2">Mitochondrion inner membrane</location>
        <topology evidence="2">Multi-pass membrane protein</topology>
    </subcellularLocation>
</comment>
<dbReference type="AlphaFoldDB" id="A0A2R4K2Y8"/>
<evidence type="ECO:0000256" key="17">
    <source>
        <dbReference type="PIRSR" id="PIRSR038885-2"/>
    </source>
</evidence>
<keyword evidence="7 18" id="KW-0812">Transmembrane</keyword>
<dbReference type="GO" id="GO:0045275">
    <property type="term" value="C:respiratory chain complex III"/>
    <property type="evidence" value="ECO:0007669"/>
    <property type="project" value="InterPro"/>
</dbReference>
<keyword evidence="15 18" id="KW-0472">Membrane</keyword>
<name>A0A2R4K2Y8_9BILA</name>
<feature type="binding site" description="axial binding residue" evidence="17">
    <location>
        <position position="87"/>
    </location>
    <ligand>
        <name>heme b</name>
        <dbReference type="ChEBI" id="CHEBI:60344"/>
        <label>b562</label>
    </ligand>
    <ligandPart>
        <name>Fe</name>
        <dbReference type="ChEBI" id="CHEBI:18248"/>
    </ligandPart>
</feature>
<dbReference type="InterPro" id="IPR016174">
    <property type="entry name" value="Di-haem_cyt_TM"/>
</dbReference>
<feature type="transmembrane region" description="Helical" evidence="18">
    <location>
        <begin position="324"/>
        <end position="344"/>
    </location>
</feature>
<proteinExistence type="inferred from homology"/>
<evidence type="ECO:0000256" key="4">
    <source>
        <dbReference type="ARBA" id="ARBA00022448"/>
    </source>
</evidence>
<evidence type="ECO:0000256" key="1">
    <source>
        <dbReference type="ARBA" id="ARBA00002566"/>
    </source>
</evidence>
<protein>
    <recommendedName>
        <fullName evidence="3 18">Cytochrome b</fullName>
    </recommendedName>
</protein>
<keyword evidence="11 18" id="KW-1133">Transmembrane helix</keyword>
<dbReference type="PANTHER" id="PTHR19271:SF16">
    <property type="entry name" value="CYTOCHROME B"/>
    <property type="match status" value="1"/>
</dbReference>
<feature type="signal peptide" evidence="19">
    <location>
        <begin position="1"/>
        <end position="21"/>
    </location>
</feature>
<keyword evidence="5 17" id="KW-0349">Heme</keyword>
<feature type="transmembrane region" description="Helical" evidence="18">
    <location>
        <begin position="233"/>
        <end position="255"/>
    </location>
</feature>
<accession>A0A2R4K2Y8</accession>
<keyword evidence="6 18" id="KW-0679">Respiratory chain</keyword>
<dbReference type="GO" id="GO:0008121">
    <property type="term" value="F:quinol-cytochrome-c reductase activity"/>
    <property type="evidence" value="ECO:0007669"/>
    <property type="project" value="InterPro"/>
</dbReference>
<feature type="transmembrane region" description="Helical" evidence="18">
    <location>
        <begin position="292"/>
        <end position="312"/>
    </location>
</feature>
<feature type="domain" description="Cytochrome b/b6 C-terminal region profile" evidence="21">
    <location>
        <begin position="214"/>
        <end position="371"/>
    </location>
</feature>
<dbReference type="InterPro" id="IPR005798">
    <property type="entry name" value="Cyt_b/b6_C"/>
</dbReference>
<keyword evidence="8 17" id="KW-0479">Metal-binding</keyword>
<dbReference type="CDD" id="cd00284">
    <property type="entry name" value="Cytochrome_b_N"/>
    <property type="match status" value="1"/>
</dbReference>
<evidence type="ECO:0000256" key="11">
    <source>
        <dbReference type="ARBA" id="ARBA00022989"/>
    </source>
</evidence>
<evidence type="ECO:0000256" key="16">
    <source>
        <dbReference type="PIRSR" id="PIRSR038885-1"/>
    </source>
</evidence>
<dbReference type="PROSITE" id="PS51002">
    <property type="entry name" value="CYTB_NTER"/>
    <property type="match status" value="1"/>
</dbReference>
<evidence type="ECO:0000256" key="18">
    <source>
        <dbReference type="RuleBase" id="RU362117"/>
    </source>
</evidence>
<sequence length="371" mass="41688">MRPQRGLFKTKLLTLFRVTQALMNLAVPKNISTFWTFGSLSGLCLATRSATGIFLAMFFTADTQIAFDSAVHISRDINNGWLIRSIHASGASIFFVCLYLHTGRGLYFKSCKHKETWLIGVTMFFLVILAAFLGYVLPWGQMSYWAATVITNLVSAIPYWGEDIVMWIWGGFSVTNATLTRFYALHFLLPMVIAVLSLLHLFFLHETGSNNPLGNSSAPESMLFHPYFTVKDLVGAVALWVVLSVIVLFYPSILIDPENFMPANPLVTPTHIQPEWYFLPMYAILRSIPNKLGGVVALVMSIAILYTLPYGLNRSNSLNLGDQLGFWVLVATFVILMFIGAKPVEYPYETIGKIFTVIYFSIFLILESRLN</sequence>
<feature type="transmembrane region" description="Helical" evidence="18">
    <location>
        <begin position="350"/>
        <end position="366"/>
    </location>
</feature>
<evidence type="ECO:0000256" key="5">
    <source>
        <dbReference type="ARBA" id="ARBA00022617"/>
    </source>
</evidence>
<dbReference type="GO" id="GO:0006122">
    <property type="term" value="P:mitochondrial electron transport, ubiquinol to cytochrome c"/>
    <property type="evidence" value="ECO:0007669"/>
    <property type="project" value="TreeGrafter"/>
</dbReference>
<feature type="transmembrane region" description="Helical" evidence="18">
    <location>
        <begin position="181"/>
        <end position="204"/>
    </location>
</feature>
<dbReference type="InterPro" id="IPR036150">
    <property type="entry name" value="Cyt_b/b6_C_sf"/>
</dbReference>
<evidence type="ECO:0000256" key="14">
    <source>
        <dbReference type="ARBA" id="ARBA00023128"/>
    </source>
</evidence>
<evidence type="ECO:0000256" key="19">
    <source>
        <dbReference type="SAM" id="SignalP"/>
    </source>
</evidence>
<comment type="similarity">
    <text evidence="18">Belongs to the cytochrome b family.</text>
</comment>
<evidence type="ECO:0000256" key="2">
    <source>
        <dbReference type="ARBA" id="ARBA00004448"/>
    </source>
</evidence>
<evidence type="ECO:0000256" key="7">
    <source>
        <dbReference type="ARBA" id="ARBA00022692"/>
    </source>
</evidence>
<evidence type="ECO:0000259" key="21">
    <source>
        <dbReference type="PROSITE" id="PS51003"/>
    </source>
</evidence>
<comment type="cofactor">
    <cofactor evidence="17">
        <name>heme</name>
        <dbReference type="ChEBI" id="CHEBI:30413"/>
    </cofactor>
    <text evidence="17">Binds 2 heme groups non-covalently.</text>
</comment>
<organism evidence="22">
    <name type="scientific">Microporella cf. ciliata</name>
    <dbReference type="NCBI Taxonomy" id="3092481"/>
    <lineage>
        <taxon>Eukaryota</taxon>
        <taxon>Metazoa</taxon>
        <taxon>Spiralia</taxon>
        <taxon>Lophotrochozoa</taxon>
        <taxon>Bryozoa</taxon>
        <taxon>Gymnolaemata</taxon>
        <taxon>Cheilostomatida</taxon>
        <taxon>Flustrina</taxon>
        <taxon>Schizoporelloidea</taxon>
        <taxon>Microporellidae</taxon>
        <taxon>Microporella</taxon>
    </lineage>
</organism>
<evidence type="ECO:0000256" key="9">
    <source>
        <dbReference type="ARBA" id="ARBA00022792"/>
    </source>
</evidence>
<evidence type="ECO:0000256" key="6">
    <source>
        <dbReference type="ARBA" id="ARBA00022660"/>
    </source>
</evidence>
<evidence type="ECO:0000313" key="22">
    <source>
        <dbReference type="EMBL" id="AVV48271.1"/>
    </source>
</evidence>
<dbReference type="InterPro" id="IPR048260">
    <property type="entry name" value="Cytochrome_b_C_euk/bac"/>
</dbReference>
<dbReference type="PANTHER" id="PTHR19271">
    <property type="entry name" value="CYTOCHROME B"/>
    <property type="match status" value="1"/>
</dbReference>
<feature type="binding site" description="axial binding residue" evidence="17">
    <location>
        <position position="101"/>
    </location>
    <ligand>
        <name>heme b</name>
        <dbReference type="ChEBI" id="CHEBI:60344"/>
        <label>b566</label>
    </ligand>
    <ligandPart>
        <name>Fe</name>
        <dbReference type="ChEBI" id="CHEBI:18248"/>
    </ligandPart>
</feature>
<evidence type="ECO:0000256" key="3">
    <source>
        <dbReference type="ARBA" id="ARBA00013531"/>
    </source>
</evidence>
<evidence type="ECO:0000256" key="13">
    <source>
        <dbReference type="ARBA" id="ARBA00023075"/>
    </source>
</evidence>
<keyword evidence="13" id="KW-0830">Ubiquinone</keyword>
<evidence type="ECO:0000256" key="8">
    <source>
        <dbReference type="ARBA" id="ARBA00022723"/>
    </source>
</evidence>
<reference evidence="22" key="1">
    <citation type="submission" date="2018-02" db="EMBL/GenBank/DDBJ databases">
        <title>Bryozoan genera Fenestrulina and Microporella no longer a family; Multi-gene phylogeny supports separation.</title>
        <authorList>
            <person name="Orr R.J.S."/>
            <person name="Waeschenbach A."/>
            <person name="Enevoldsen E.L.G."/>
            <person name="Boeve J.P."/>
            <person name="Haugen M.N."/>
            <person name="Voje K.L."/>
            <person name="Porter J."/>
            <person name="Zagorsek K."/>
            <person name="Smith A."/>
            <person name="Dennis D."/>
            <person name="Liow L.H."/>
        </authorList>
    </citation>
    <scope>NUCLEOTIDE SEQUENCE</scope>
</reference>
<feature type="transmembrane region" description="Helical" evidence="18">
    <location>
        <begin position="38"/>
        <end position="60"/>
    </location>
</feature>
<feature type="binding site" description="axial binding residue" evidence="17">
    <location>
        <position position="200"/>
    </location>
    <ligand>
        <name>heme b</name>
        <dbReference type="ChEBI" id="CHEBI:60344"/>
        <label>b566</label>
    </ligand>
    <ligandPart>
        <name>Fe</name>
        <dbReference type="ChEBI" id="CHEBI:18248"/>
    </ligandPart>
</feature>
<keyword evidence="9" id="KW-0999">Mitochondrion inner membrane</keyword>
<dbReference type="EMBL" id="MG977131">
    <property type="protein sequence ID" value="AVV48271.1"/>
    <property type="molecule type" value="Genomic_DNA"/>
</dbReference>
<dbReference type="InterPro" id="IPR048259">
    <property type="entry name" value="Cytochrome_b_N_euk/bac"/>
</dbReference>
<dbReference type="PIRSF" id="PIRSF038885">
    <property type="entry name" value="COB"/>
    <property type="match status" value="1"/>
</dbReference>
<dbReference type="Pfam" id="PF00032">
    <property type="entry name" value="Cytochrom_B_C"/>
    <property type="match status" value="1"/>
</dbReference>
<feature type="transmembrane region" description="Helical" evidence="18">
    <location>
        <begin position="117"/>
        <end position="137"/>
    </location>
</feature>